<dbReference type="SUPFAM" id="SSF48452">
    <property type="entry name" value="TPR-like"/>
    <property type="match status" value="1"/>
</dbReference>
<name>A0A812XQU6_SYMPI</name>
<dbReference type="EMBL" id="CAJNIZ010046072">
    <property type="protein sequence ID" value="CAE7738786.1"/>
    <property type="molecule type" value="Genomic_DNA"/>
</dbReference>
<accession>A0A812XQU6</accession>
<proteinExistence type="predicted"/>
<dbReference type="InterPro" id="IPR011990">
    <property type="entry name" value="TPR-like_helical_dom_sf"/>
</dbReference>
<evidence type="ECO:0000313" key="1">
    <source>
        <dbReference type="EMBL" id="CAE7738786.1"/>
    </source>
</evidence>
<reference evidence="1" key="1">
    <citation type="submission" date="2021-02" db="EMBL/GenBank/DDBJ databases">
        <authorList>
            <person name="Dougan E. K."/>
            <person name="Rhodes N."/>
            <person name="Thang M."/>
            <person name="Chan C."/>
        </authorList>
    </citation>
    <scope>NUCLEOTIDE SEQUENCE</scope>
</reference>
<gene>
    <name evidence="1" type="ORF">SPIL2461_LOCUS21243</name>
</gene>
<feature type="non-terminal residue" evidence="1">
    <location>
        <position position="99"/>
    </location>
</feature>
<dbReference type="OrthoDB" id="446314at2759"/>
<dbReference type="AlphaFoldDB" id="A0A812XQU6"/>
<protein>
    <recommendedName>
        <fullName evidence="3">KIF-binding protein</fullName>
    </recommendedName>
</protein>
<sequence length="99" mass="11459">FAMEKAGSTEEGMRPLQQAWKILREADAAESLESAALLHHMGALHYYLASYPKAALYFDLARERHQAHGDLSGMMKMWWLCTVTTVRGWLWTTEQWLYP</sequence>
<evidence type="ECO:0008006" key="3">
    <source>
        <dbReference type="Google" id="ProtNLM"/>
    </source>
</evidence>
<comment type="caution">
    <text evidence="1">The sequence shown here is derived from an EMBL/GenBank/DDBJ whole genome shotgun (WGS) entry which is preliminary data.</text>
</comment>
<organism evidence="1 2">
    <name type="scientific">Symbiodinium pilosum</name>
    <name type="common">Dinoflagellate</name>
    <dbReference type="NCBI Taxonomy" id="2952"/>
    <lineage>
        <taxon>Eukaryota</taxon>
        <taxon>Sar</taxon>
        <taxon>Alveolata</taxon>
        <taxon>Dinophyceae</taxon>
        <taxon>Suessiales</taxon>
        <taxon>Symbiodiniaceae</taxon>
        <taxon>Symbiodinium</taxon>
    </lineage>
</organism>
<evidence type="ECO:0000313" key="2">
    <source>
        <dbReference type="Proteomes" id="UP000649617"/>
    </source>
</evidence>
<dbReference type="Proteomes" id="UP000649617">
    <property type="component" value="Unassembled WGS sequence"/>
</dbReference>
<keyword evidence="2" id="KW-1185">Reference proteome</keyword>